<dbReference type="GO" id="GO:0006605">
    <property type="term" value="P:protein targeting"/>
    <property type="evidence" value="ECO:0007669"/>
    <property type="project" value="InterPro"/>
</dbReference>
<dbReference type="EMBL" id="GISG01071554">
    <property type="protein sequence ID" value="MBA4630000.1"/>
    <property type="molecule type" value="Transcribed_RNA"/>
</dbReference>
<evidence type="ECO:0000256" key="9">
    <source>
        <dbReference type="SAM" id="Phobius"/>
    </source>
</evidence>
<evidence type="ECO:0000256" key="5">
    <source>
        <dbReference type="ARBA" id="ARBA00022927"/>
    </source>
</evidence>
<protein>
    <submittedName>
        <fullName evidence="10">Uncharacterized protein</fullName>
    </submittedName>
</protein>
<sequence>MASFAVLLPHYSVLPHYNGDPMLPFRHRSSAGANTAELVMCKFVPKWIPRSRTRAPSLERVQPSFAMSRGGYDGLGFDDEHHEELSWSQLVEDTIRALKSLLAFLAEQPGQLKYIEWPGFQHTLRTAMLTLVLVAMLIVALSAVDSALAFMLAFILRKAA</sequence>
<name>A0A7C9CZ12_OPUST</name>
<reference evidence="10" key="1">
    <citation type="journal article" date="2013" name="J. Plant Res.">
        <title>Effect of fungi and light on seed germination of three Opuntia species from semiarid lands of central Mexico.</title>
        <authorList>
            <person name="Delgado-Sanchez P."/>
            <person name="Jimenez-Bremont J.F."/>
            <person name="Guerrero-Gonzalez Mde L."/>
            <person name="Flores J."/>
        </authorList>
    </citation>
    <scope>NUCLEOTIDE SEQUENCE</scope>
    <source>
        <tissue evidence="10">Cladode</tissue>
    </source>
</reference>
<evidence type="ECO:0000256" key="2">
    <source>
        <dbReference type="ARBA" id="ARBA00008274"/>
    </source>
</evidence>
<comment type="subcellular location">
    <subcellularLocation>
        <location evidence="1">Membrane</location>
    </subcellularLocation>
</comment>
<evidence type="ECO:0000256" key="6">
    <source>
        <dbReference type="ARBA" id="ARBA00022989"/>
    </source>
</evidence>
<dbReference type="Pfam" id="PF00584">
    <property type="entry name" value="SecE"/>
    <property type="match status" value="1"/>
</dbReference>
<comment type="similarity">
    <text evidence="2">Belongs to the SecE/SEC61-gamma family.</text>
</comment>
<keyword evidence="3" id="KW-0813">Transport</keyword>
<evidence type="ECO:0000313" key="10">
    <source>
        <dbReference type="EMBL" id="MBA4630000.1"/>
    </source>
</evidence>
<keyword evidence="6 9" id="KW-1133">Transmembrane helix</keyword>
<reference evidence="10" key="2">
    <citation type="submission" date="2020-07" db="EMBL/GenBank/DDBJ databases">
        <authorList>
            <person name="Vera ALvarez R."/>
            <person name="Arias-Moreno D.M."/>
            <person name="Jimenez-Jacinto V."/>
            <person name="Jimenez-Bremont J.F."/>
            <person name="Swaminathan K."/>
            <person name="Moose S.P."/>
            <person name="Guerrero-Gonzalez M.L."/>
            <person name="Marino-Ramirez L."/>
            <person name="Landsman D."/>
            <person name="Rodriguez-Kessler M."/>
            <person name="Delgado-Sanchez P."/>
        </authorList>
    </citation>
    <scope>NUCLEOTIDE SEQUENCE</scope>
    <source>
        <tissue evidence="10">Cladode</tissue>
    </source>
</reference>
<keyword evidence="7" id="KW-0811">Translocation</keyword>
<evidence type="ECO:0000256" key="1">
    <source>
        <dbReference type="ARBA" id="ARBA00004370"/>
    </source>
</evidence>
<dbReference type="InterPro" id="IPR001901">
    <property type="entry name" value="Translocase_SecE/Sec61-g"/>
</dbReference>
<dbReference type="AlphaFoldDB" id="A0A7C9CZ12"/>
<dbReference type="PANTHER" id="PTHR37247:SF1">
    <property type="entry name" value="TRANSMEMBRANE PROTEIN"/>
    <property type="match status" value="1"/>
</dbReference>
<keyword evidence="5" id="KW-0653">Protein transport</keyword>
<dbReference type="InterPro" id="IPR038379">
    <property type="entry name" value="SecE_sf"/>
</dbReference>
<keyword evidence="4 9" id="KW-0812">Transmembrane</keyword>
<evidence type="ECO:0000256" key="3">
    <source>
        <dbReference type="ARBA" id="ARBA00022448"/>
    </source>
</evidence>
<evidence type="ECO:0000256" key="8">
    <source>
        <dbReference type="ARBA" id="ARBA00023136"/>
    </source>
</evidence>
<evidence type="ECO:0000256" key="4">
    <source>
        <dbReference type="ARBA" id="ARBA00022692"/>
    </source>
</evidence>
<keyword evidence="8 9" id="KW-0472">Membrane</keyword>
<dbReference type="GO" id="GO:0016020">
    <property type="term" value="C:membrane"/>
    <property type="evidence" value="ECO:0007669"/>
    <property type="project" value="UniProtKB-SubCell"/>
</dbReference>
<accession>A0A7C9CZ12</accession>
<dbReference type="PANTHER" id="PTHR37247">
    <property type="entry name" value="TRANSMEMBRANE PROTEIN"/>
    <property type="match status" value="1"/>
</dbReference>
<dbReference type="Gene3D" id="1.20.5.1030">
    <property type="entry name" value="Preprotein translocase secy subunit"/>
    <property type="match status" value="1"/>
</dbReference>
<proteinExistence type="inferred from homology"/>
<dbReference type="GO" id="GO:0006886">
    <property type="term" value="P:intracellular protein transport"/>
    <property type="evidence" value="ECO:0007669"/>
    <property type="project" value="InterPro"/>
</dbReference>
<evidence type="ECO:0000256" key="7">
    <source>
        <dbReference type="ARBA" id="ARBA00023010"/>
    </source>
</evidence>
<organism evidence="10">
    <name type="scientific">Opuntia streptacantha</name>
    <name type="common">Prickly pear cactus</name>
    <name type="synonym">Opuntia cardona</name>
    <dbReference type="NCBI Taxonomy" id="393608"/>
    <lineage>
        <taxon>Eukaryota</taxon>
        <taxon>Viridiplantae</taxon>
        <taxon>Streptophyta</taxon>
        <taxon>Embryophyta</taxon>
        <taxon>Tracheophyta</taxon>
        <taxon>Spermatophyta</taxon>
        <taxon>Magnoliopsida</taxon>
        <taxon>eudicotyledons</taxon>
        <taxon>Gunneridae</taxon>
        <taxon>Pentapetalae</taxon>
        <taxon>Caryophyllales</taxon>
        <taxon>Cactineae</taxon>
        <taxon>Cactaceae</taxon>
        <taxon>Opuntioideae</taxon>
        <taxon>Opuntia</taxon>
    </lineage>
</organism>
<feature type="transmembrane region" description="Helical" evidence="9">
    <location>
        <begin position="128"/>
        <end position="156"/>
    </location>
</feature>